<sequence length="1227" mass="134622">MACCAKCRRAPPAGGDSWCLACTACEALGAELGFHWGHPGLRAVATDICVSAVRQVRALRVTRVVPPAAGAPRDPAPRGVVTPPPVAGAGSEPSDPRRPLARSPRPAAEAREGERSGAAASALEPPEAEEETSGESEESGSGSEVTTIGPGVTPVTTTGLAAKARPEARPSKEVDEVAKEEVEEARDDGREADKALLHVARGGDDFFGRYEVSNFERWNLFAPRAGNVLTTELPGEWFGQDGIEGVFVVTDRELQADGSMLVYVRAVGASRDDALPALSSSFNRRAGALHICLGEGPCSAEGAVFHVRSLELWDGPTFPGHRLSVGGRRMLKQVLAGAEVADGAEWEEGPAVDLGDSSKKGLIAEPEKKRKRDTGTGKGGRPPVRPKPKKKQDGDGGDFPPTAPGILRDRLEKIRARQETMGRGATPERDGEDLEKGEAGSAAHAVERLTTSRKLGETSIVAGRGVQRPGNGQAERRGGTMKSLTDKPRTAGVTSSLVLRAAEACKRSKSGKKKKKKKEKAFDALRTIFGGGKESSDEASLLPPLKKKSDRQEGSVLELLVEQVEMRLNELSGSGEHSNALMQGTKIVTYWHSLTQGGGVSQQTRDGRELFLIANCIDLLRVGRLGRLGDALAARWFALEQAQLDQGWSAAKHLELYSPEHLTAAGPAITLAARKYSKLMDKVAATDEKKTKSWGKGRKGQNAGGWQPADAWQAKGGKGKGGKHQKDDQWGKWQQDGRGSWKKQNWPGNWKKAHQQEDKEKELPRLQGKVHIPQSEQLPVARELVRLLTFNVGFSGSELGFLDSEHRSKRWFLSCQVLPMGWSSAVGVMQEVKAYIACDIHKPSNRVCARRWPNMIFWEDVKTLSKSVLAELLAGVGDFEELHGVAKFVGWLDPQLLFQRMGLPPGLGLRSDLICPLQTGFEIPTRAGPERLAAERRRLRGRLSLLDRAVTIKTRIRYFVAVSQVVERLEHTRLDIDEFMMQWVDERYLAGASITSVADTLSGLHHYLPWSKGRLRGAWRIYGLWRKLERPRQAPPFPIEVVEGLVGRCVMVEDLRLALCLCLGFWGMLRTGEIFAVRFRHLLISRTNMVVRLGETKTGVRRQVDENVVTTHGPTILIARTVSDIVSSRNEKIWPNSSAEFRTAFKRLQQFFRLPSSFRPYSLRRGGATEDFRQHGLMERSLLRGRWGSSYAARQYIQEGLSMLTKLSLSPRTLALLASYTPLMATP</sequence>
<dbReference type="Gene3D" id="1.10.443.10">
    <property type="entry name" value="Intergrase catalytic core"/>
    <property type="match status" value="1"/>
</dbReference>
<gene>
    <name evidence="3" type="ORF">CCMP2556_LOCUS21091</name>
</gene>
<organism evidence="3 4">
    <name type="scientific">Durusdinium trenchii</name>
    <dbReference type="NCBI Taxonomy" id="1381693"/>
    <lineage>
        <taxon>Eukaryota</taxon>
        <taxon>Sar</taxon>
        <taxon>Alveolata</taxon>
        <taxon>Dinophyceae</taxon>
        <taxon>Suessiales</taxon>
        <taxon>Symbiodiniaceae</taxon>
        <taxon>Durusdinium</taxon>
    </lineage>
</organism>
<feature type="compositionally biased region" description="Low complexity" evidence="2">
    <location>
        <begin position="67"/>
        <end position="80"/>
    </location>
</feature>
<keyword evidence="1" id="KW-0233">DNA recombination</keyword>
<dbReference type="Proteomes" id="UP001642484">
    <property type="component" value="Unassembled WGS sequence"/>
</dbReference>
<feature type="region of interest" description="Disordered" evidence="2">
    <location>
        <begin position="347"/>
        <end position="493"/>
    </location>
</feature>
<feature type="compositionally biased region" description="Low complexity" evidence="2">
    <location>
        <begin position="139"/>
        <end position="159"/>
    </location>
</feature>
<evidence type="ECO:0000313" key="4">
    <source>
        <dbReference type="Proteomes" id="UP001642484"/>
    </source>
</evidence>
<proteinExistence type="predicted"/>
<dbReference type="SUPFAM" id="SSF56349">
    <property type="entry name" value="DNA breaking-rejoining enzymes"/>
    <property type="match status" value="1"/>
</dbReference>
<feature type="compositionally biased region" description="Basic and acidic residues" evidence="2">
    <location>
        <begin position="474"/>
        <end position="489"/>
    </location>
</feature>
<evidence type="ECO:0000313" key="3">
    <source>
        <dbReference type="EMBL" id="CAK9038599.1"/>
    </source>
</evidence>
<dbReference type="InterPro" id="IPR011010">
    <property type="entry name" value="DNA_brk_join_enz"/>
</dbReference>
<evidence type="ECO:0000256" key="1">
    <source>
        <dbReference type="ARBA" id="ARBA00023172"/>
    </source>
</evidence>
<comment type="caution">
    <text evidence="3">The sequence shown here is derived from an EMBL/GenBank/DDBJ whole genome shotgun (WGS) entry which is preliminary data.</text>
</comment>
<accession>A0ABP0LJ57</accession>
<evidence type="ECO:0000256" key="2">
    <source>
        <dbReference type="SAM" id="MobiDB-lite"/>
    </source>
</evidence>
<reference evidence="3 4" key="1">
    <citation type="submission" date="2024-02" db="EMBL/GenBank/DDBJ databases">
        <authorList>
            <person name="Chen Y."/>
            <person name="Shah S."/>
            <person name="Dougan E. K."/>
            <person name="Thang M."/>
            <person name="Chan C."/>
        </authorList>
    </citation>
    <scope>NUCLEOTIDE SEQUENCE [LARGE SCALE GENOMIC DNA]</scope>
</reference>
<feature type="region of interest" description="Disordered" evidence="2">
    <location>
        <begin position="687"/>
        <end position="763"/>
    </location>
</feature>
<feature type="compositionally biased region" description="Basic and acidic residues" evidence="2">
    <location>
        <begin position="164"/>
        <end position="180"/>
    </location>
</feature>
<feature type="region of interest" description="Disordered" evidence="2">
    <location>
        <begin position="67"/>
        <end position="189"/>
    </location>
</feature>
<feature type="compositionally biased region" description="Acidic residues" evidence="2">
    <location>
        <begin position="126"/>
        <end position="138"/>
    </location>
</feature>
<feature type="compositionally biased region" description="Low complexity" evidence="2">
    <location>
        <begin position="116"/>
        <end position="125"/>
    </location>
</feature>
<feature type="compositionally biased region" description="Basic and acidic residues" evidence="2">
    <location>
        <begin position="754"/>
        <end position="763"/>
    </location>
</feature>
<dbReference type="InterPro" id="IPR013762">
    <property type="entry name" value="Integrase-like_cat_sf"/>
</dbReference>
<dbReference type="EMBL" id="CAXAMN010012592">
    <property type="protein sequence ID" value="CAK9038599.1"/>
    <property type="molecule type" value="Genomic_DNA"/>
</dbReference>
<name>A0ABP0LJ57_9DINO</name>
<keyword evidence="4" id="KW-1185">Reference proteome</keyword>
<protein>
    <submittedName>
        <fullName evidence="3">Uncharacterized protein</fullName>
    </submittedName>
</protein>
<feature type="compositionally biased region" description="Basic and acidic residues" evidence="2">
    <location>
        <begin position="407"/>
        <end position="438"/>
    </location>
</feature>